<proteinExistence type="predicted"/>
<organism evidence="1">
    <name type="scientific">mine drainage metagenome</name>
    <dbReference type="NCBI Taxonomy" id="410659"/>
    <lineage>
        <taxon>unclassified sequences</taxon>
        <taxon>metagenomes</taxon>
        <taxon>ecological metagenomes</taxon>
    </lineage>
</organism>
<keyword evidence="1" id="KW-0449">Lipoprotein</keyword>
<dbReference type="InterPro" id="IPR024302">
    <property type="entry name" value="SusD-like"/>
</dbReference>
<sequence length="573" mass="61782">MKKYIKILFVSALLAGTVACNKEMNSLLNNPNYPSPATADVDLYLNTVQLNFNNFYSTASDFGGQLSRQQMWFGPQYVNAWQPSSFDGEWSTAYTGVISNANSLIPLAEAQNKFIQAGIARVLKAYTMGTLVDDFGDVPLSKSELGADNTNPSVDGGAAIYASVQAMLDSAIIDFSKPGATKVPSDLFYGGSAAKWTALANTLKLKFYMQTRLVDNTAVAKIQALITANNLINSASQDFQFQYGTNLTSPDSRHPHYAADYISGGGGEYLANYFMWKVVAQKYNGTVSILKNNTTANNADPRARYYFYREIANSAPFSQTSVPCAYVPSPPSWYPAVPTATPFCYVGSGYFGRDYGDNSGTSPDQAFRTEWGIYPAGGQWDGNQYTTVSLGYGAGGAGISPIWLSSYTMFLEAEAALTLGITTNGTAATLLQNGINASISKVLAFPATIGYSVPAATATTPGVPTAAQITNYVTMVMNNFNTGTAAQQLDIVESEYFIAAWGNGVEPYNNIRRTGSPLDVQIAVSTPTPGIFMRSFFYPSVFVNRNVNAPAQKTPGTAANKVFWDNNPDNFIK</sequence>
<gene>
    <name evidence="1" type="ORF">GALL_63580</name>
</gene>
<dbReference type="PROSITE" id="PS51257">
    <property type="entry name" value="PROKAR_LIPOPROTEIN"/>
    <property type="match status" value="1"/>
</dbReference>
<dbReference type="Pfam" id="PF12741">
    <property type="entry name" value="SusD-like"/>
    <property type="match status" value="1"/>
</dbReference>
<dbReference type="Pfam" id="PF12771">
    <property type="entry name" value="SusD-like_2"/>
    <property type="match status" value="1"/>
</dbReference>
<dbReference type="Gene3D" id="1.25.40.390">
    <property type="match status" value="1"/>
</dbReference>
<dbReference type="EMBL" id="MLJW01000018">
    <property type="protein sequence ID" value="OIR12107.1"/>
    <property type="molecule type" value="Genomic_DNA"/>
</dbReference>
<accession>A0A1J5SVV6</accession>
<dbReference type="InterPro" id="IPR011990">
    <property type="entry name" value="TPR-like_helical_dom_sf"/>
</dbReference>
<protein>
    <submittedName>
        <fullName evidence="1">Susd and RagB outer membrane lipoprotein</fullName>
    </submittedName>
</protein>
<dbReference type="InterPro" id="IPR041662">
    <property type="entry name" value="SusD-like_2"/>
</dbReference>
<comment type="caution">
    <text evidence="1">The sequence shown here is derived from an EMBL/GenBank/DDBJ whole genome shotgun (WGS) entry which is preliminary data.</text>
</comment>
<reference evidence="1" key="1">
    <citation type="submission" date="2016-10" db="EMBL/GenBank/DDBJ databases">
        <title>Sequence of Gallionella enrichment culture.</title>
        <authorList>
            <person name="Poehlein A."/>
            <person name="Muehling M."/>
            <person name="Daniel R."/>
        </authorList>
    </citation>
    <scope>NUCLEOTIDE SEQUENCE</scope>
</reference>
<evidence type="ECO:0000313" key="1">
    <source>
        <dbReference type="EMBL" id="OIR12107.1"/>
    </source>
</evidence>
<dbReference type="AlphaFoldDB" id="A0A1J5SVV6"/>
<dbReference type="SUPFAM" id="SSF48452">
    <property type="entry name" value="TPR-like"/>
    <property type="match status" value="1"/>
</dbReference>
<name>A0A1J5SVV6_9ZZZZ</name>